<gene>
    <name evidence="2" type="ORF">ASZ90_017085</name>
</gene>
<sequence length="53" mass="6375">MLPGKQSQEKNVDWDWLYGSLDEGEYRIIKQFYDFRATGDYDIYYLAAEFLIV</sequence>
<evidence type="ECO:0000259" key="1">
    <source>
        <dbReference type="Pfam" id="PF20251"/>
    </source>
</evidence>
<organism evidence="2">
    <name type="scientific">hydrocarbon metagenome</name>
    <dbReference type="NCBI Taxonomy" id="938273"/>
    <lineage>
        <taxon>unclassified sequences</taxon>
        <taxon>metagenomes</taxon>
        <taxon>ecological metagenomes</taxon>
    </lineage>
</organism>
<comment type="caution">
    <text evidence="2">The sequence shown here is derived from an EMBL/GenBank/DDBJ whole genome shotgun (WGS) entry which is preliminary data.</text>
</comment>
<dbReference type="AlphaFoldDB" id="A0A0W8EA11"/>
<protein>
    <recommendedName>
        <fullName evidence="1">Bacterial Ig-like domain-containing protein</fullName>
    </recommendedName>
</protein>
<dbReference type="InterPro" id="IPR046878">
    <property type="entry name" value="Big_14"/>
</dbReference>
<dbReference type="Pfam" id="PF20251">
    <property type="entry name" value="Big_14"/>
    <property type="match status" value="1"/>
</dbReference>
<name>A0A0W8EA11_9ZZZZ</name>
<accession>A0A0W8EA11</accession>
<feature type="domain" description="Bacterial Ig-like" evidence="1">
    <location>
        <begin position="2"/>
        <end position="42"/>
    </location>
</feature>
<dbReference type="EMBL" id="LNQE01001812">
    <property type="protein sequence ID" value="KUG05488.1"/>
    <property type="molecule type" value="Genomic_DNA"/>
</dbReference>
<proteinExistence type="predicted"/>
<evidence type="ECO:0000313" key="2">
    <source>
        <dbReference type="EMBL" id="KUG05488.1"/>
    </source>
</evidence>
<reference evidence="2" key="1">
    <citation type="journal article" date="2015" name="Proc. Natl. Acad. Sci. U.S.A.">
        <title>Networks of energetic and metabolic interactions define dynamics in microbial communities.</title>
        <authorList>
            <person name="Embree M."/>
            <person name="Liu J.K."/>
            <person name="Al-Bassam M.M."/>
            <person name="Zengler K."/>
        </authorList>
    </citation>
    <scope>NUCLEOTIDE SEQUENCE</scope>
</reference>